<dbReference type="EnsemblPlants" id="AVESA.00010b.r2.6DG1154850.1">
    <property type="protein sequence ID" value="AVESA.00010b.r2.6DG1154850.1.CDS"/>
    <property type="gene ID" value="AVESA.00010b.r2.6DG1154850"/>
</dbReference>
<proteinExistence type="predicted"/>
<sequence>MQVMTGAMGSLIPKLFQLLKEEYNLQKGVKKDVEFLVRELPSMHLALRKLADVPRDQLDKQVKLWADEVRELSYVMEDVVDSFLVSAEGCEPAANSNKLKELLKKMGNLLPKGKARHKIANKIRSIKILIKEVADRRDRYRVDDVVANLAATQTVDPRLLALFKDQKELVGIDVARDKITKRLMDGNEDVPNKQLKILSICGFGGLGKTTLAKVVHEGLRDKFVLKAFVSVGQKPDVKKVLRDILLDLNKEAHKISDALVLDEKQLIEELHELLDNKRYFIVIDDIWDVEAWKIIRCALKDNNRGSRIITTTRILEVAKKSSEVYHLQPLSQDYSEKLFYTRLYGGKSKCPSDQPIEISKKILQKCGGVPLAIITIASLLEGKLREDWSKVYDSIGFGHGENQDVDNTRKILLFSYYDLPYYLRACLLYLSIYPEDYTIWKHALISWF</sequence>
<protein>
    <submittedName>
        <fullName evidence="1">Uncharacterized protein</fullName>
    </submittedName>
</protein>
<dbReference type="Proteomes" id="UP001732700">
    <property type="component" value="Chromosome 6D"/>
</dbReference>
<keyword evidence="2" id="KW-1185">Reference proteome</keyword>
<name>A0ACD5ZA28_AVESA</name>
<organism evidence="1 2">
    <name type="scientific">Avena sativa</name>
    <name type="common">Oat</name>
    <dbReference type="NCBI Taxonomy" id="4498"/>
    <lineage>
        <taxon>Eukaryota</taxon>
        <taxon>Viridiplantae</taxon>
        <taxon>Streptophyta</taxon>
        <taxon>Embryophyta</taxon>
        <taxon>Tracheophyta</taxon>
        <taxon>Spermatophyta</taxon>
        <taxon>Magnoliopsida</taxon>
        <taxon>Liliopsida</taxon>
        <taxon>Poales</taxon>
        <taxon>Poaceae</taxon>
        <taxon>BOP clade</taxon>
        <taxon>Pooideae</taxon>
        <taxon>Poodae</taxon>
        <taxon>Poeae</taxon>
        <taxon>Poeae Chloroplast Group 1 (Aveneae type)</taxon>
        <taxon>Aveninae</taxon>
        <taxon>Avena</taxon>
    </lineage>
</organism>
<reference evidence="1" key="2">
    <citation type="submission" date="2025-09" db="UniProtKB">
        <authorList>
            <consortium name="EnsemblPlants"/>
        </authorList>
    </citation>
    <scope>IDENTIFICATION</scope>
</reference>
<evidence type="ECO:0000313" key="2">
    <source>
        <dbReference type="Proteomes" id="UP001732700"/>
    </source>
</evidence>
<evidence type="ECO:0000313" key="1">
    <source>
        <dbReference type="EnsemblPlants" id="AVESA.00010b.r2.6DG1154850.1.CDS"/>
    </source>
</evidence>
<accession>A0ACD5ZA28</accession>
<reference evidence="1" key="1">
    <citation type="submission" date="2021-05" db="EMBL/GenBank/DDBJ databases">
        <authorList>
            <person name="Scholz U."/>
            <person name="Mascher M."/>
            <person name="Fiebig A."/>
        </authorList>
    </citation>
    <scope>NUCLEOTIDE SEQUENCE [LARGE SCALE GENOMIC DNA]</scope>
</reference>